<dbReference type="PROSITE" id="PS01124">
    <property type="entry name" value="HTH_ARAC_FAMILY_2"/>
    <property type="match status" value="1"/>
</dbReference>
<reference evidence="5" key="1">
    <citation type="submission" date="2020-10" db="EMBL/GenBank/DDBJ databases">
        <authorList>
            <person name="Gilroy R."/>
        </authorList>
    </citation>
    <scope>NUCLEOTIDE SEQUENCE</scope>
    <source>
        <strain evidence="5">F6-4510</strain>
    </source>
</reference>
<dbReference type="Pfam" id="PF12833">
    <property type="entry name" value="HTH_18"/>
    <property type="match status" value="1"/>
</dbReference>
<dbReference type="GO" id="GO:0043565">
    <property type="term" value="F:sequence-specific DNA binding"/>
    <property type="evidence" value="ECO:0007669"/>
    <property type="project" value="InterPro"/>
</dbReference>
<dbReference type="InterPro" id="IPR018060">
    <property type="entry name" value="HTH_AraC"/>
</dbReference>
<dbReference type="InterPro" id="IPR018771">
    <property type="entry name" value="PocR_dom"/>
</dbReference>
<evidence type="ECO:0000313" key="5">
    <source>
        <dbReference type="EMBL" id="MBO8433736.1"/>
    </source>
</evidence>
<dbReference type="Proteomes" id="UP000823611">
    <property type="component" value="Unassembled WGS sequence"/>
</dbReference>
<dbReference type="Pfam" id="PF10114">
    <property type="entry name" value="PocR"/>
    <property type="match status" value="1"/>
</dbReference>
<dbReference type="SUPFAM" id="SSF46689">
    <property type="entry name" value="Homeodomain-like"/>
    <property type="match status" value="2"/>
</dbReference>
<gene>
    <name evidence="5" type="ORF">IAC55_00255</name>
</gene>
<dbReference type="AlphaFoldDB" id="A0A9D9DU93"/>
<name>A0A9D9DU93_9FIRM</name>
<protein>
    <submittedName>
        <fullName evidence="5">PocR ligand-binding domain-containing protein</fullName>
    </submittedName>
</protein>
<dbReference type="InterPro" id="IPR018062">
    <property type="entry name" value="HTH_AraC-typ_CS"/>
</dbReference>
<reference evidence="5" key="2">
    <citation type="journal article" date="2021" name="PeerJ">
        <title>Extensive microbial diversity within the chicken gut microbiome revealed by metagenomics and culture.</title>
        <authorList>
            <person name="Gilroy R."/>
            <person name="Ravi A."/>
            <person name="Getino M."/>
            <person name="Pursley I."/>
            <person name="Horton D.L."/>
            <person name="Alikhan N.F."/>
            <person name="Baker D."/>
            <person name="Gharbi K."/>
            <person name="Hall N."/>
            <person name="Watson M."/>
            <person name="Adriaenssens E.M."/>
            <person name="Foster-Nyarko E."/>
            <person name="Jarju S."/>
            <person name="Secka A."/>
            <person name="Antonio M."/>
            <person name="Oren A."/>
            <person name="Chaudhuri R.R."/>
            <person name="La Ragione R."/>
            <person name="Hildebrand F."/>
            <person name="Pallen M.J."/>
        </authorList>
    </citation>
    <scope>NUCLEOTIDE SEQUENCE</scope>
    <source>
        <strain evidence="5">F6-4510</strain>
    </source>
</reference>
<organism evidence="5 6">
    <name type="scientific">Candidatus Fimicola merdigallinarum</name>
    <dbReference type="NCBI Taxonomy" id="2840819"/>
    <lineage>
        <taxon>Bacteria</taxon>
        <taxon>Bacillati</taxon>
        <taxon>Bacillota</taxon>
        <taxon>Clostridia</taxon>
        <taxon>Lachnospirales</taxon>
        <taxon>Lachnospiraceae</taxon>
        <taxon>Lachnospiraceae incertae sedis</taxon>
        <taxon>Candidatus Fimicola</taxon>
    </lineage>
</organism>
<proteinExistence type="predicted"/>
<feature type="domain" description="HTH araC/xylS-type" evidence="4">
    <location>
        <begin position="198"/>
        <end position="296"/>
    </location>
</feature>
<dbReference type="Gene3D" id="1.10.10.60">
    <property type="entry name" value="Homeodomain-like"/>
    <property type="match status" value="2"/>
</dbReference>
<keyword evidence="2" id="KW-0238">DNA-binding</keyword>
<evidence type="ECO:0000259" key="4">
    <source>
        <dbReference type="PROSITE" id="PS01124"/>
    </source>
</evidence>
<dbReference type="GO" id="GO:0003700">
    <property type="term" value="F:DNA-binding transcription factor activity"/>
    <property type="evidence" value="ECO:0007669"/>
    <property type="project" value="InterPro"/>
</dbReference>
<dbReference type="SMART" id="SM00342">
    <property type="entry name" value="HTH_ARAC"/>
    <property type="match status" value="1"/>
</dbReference>
<dbReference type="PRINTS" id="PR00032">
    <property type="entry name" value="HTHARAC"/>
</dbReference>
<accession>A0A9D9DU93</accession>
<dbReference type="PANTHER" id="PTHR43280">
    <property type="entry name" value="ARAC-FAMILY TRANSCRIPTIONAL REGULATOR"/>
    <property type="match status" value="1"/>
</dbReference>
<evidence type="ECO:0000256" key="1">
    <source>
        <dbReference type="ARBA" id="ARBA00023015"/>
    </source>
</evidence>
<evidence type="ECO:0000256" key="3">
    <source>
        <dbReference type="ARBA" id="ARBA00023163"/>
    </source>
</evidence>
<evidence type="ECO:0000313" key="6">
    <source>
        <dbReference type="Proteomes" id="UP000823611"/>
    </source>
</evidence>
<dbReference type="PROSITE" id="PS00041">
    <property type="entry name" value="HTH_ARAC_FAMILY_1"/>
    <property type="match status" value="1"/>
</dbReference>
<dbReference type="InterPro" id="IPR009057">
    <property type="entry name" value="Homeodomain-like_sf"/>
</dbReference>
<dbReference type="EMBL" id="JADIMX010000005">
    <property type="protein sequence ID" value="MBO8433736.1"/>
    <property type="molecule type" value="Genomic_DNA"/>
</dbReference>
<dbReference type="InterPro" id="IPR020449">
    <property type="entry name" value="Tscrpt_reg_AraC-type_HTH"/>
</dbReference>
<keyword evidence="1" id="KW-0805">Transcription regulation</keyword>
<keyword evidence="3" id="KW-0804">Transcription</keyword>
<comment type="caution">
    <text evidence="5">The sequence shown here is derived from an EMBL/GenBank/DDBJ whole genome shotgun (WGS) entry which is preliminary data.</text>
</comment>
<sequence length="302" mass="34740">MREDIINMETVFSIKDWEAVQDSLAKTSGMPIIMVDYKGTPLSKHSMCSEFCIRIRSDEVLGKYCEKCDSRGGAEAVRENKPYIYKCCFGLIDVAIPIVFKNTYLGSVLIGQVKCDDVDVEKILTLPINKSIVERLEKYIDSYNKIKTMSFDKINIVAYMLYDICNYIVARENINIKSNEKSISNQESSKIKGNKIIIKAKQYIEDNFENNISLNELADYCNVSSSYLSRLFVKETGESFSHYITKTKMDMAKEWLENSDMSISEIGYSLGFNETGYFIRSFKKFVGMTPGVYRKYRNNIME</sequence>
<dbReference type="PANTHER" id="PTHR43280:SF10">
    <property type="entry name" value="REGULATORY PROTEIN POCR"/>
    <property type="match status" value="1"/>
</dbReference>
<evidence type="ECO:0000256" key="2">
    <source>
        <dbReference type="ARBA" id="ARBA00023125"/>
    </source>
</evidence>